<keyword evidence="3" id="KW-1185">Reference proteome</keyword>
<dbReference type="EMBL" id="WIGO01000031">
    <property type="protein sequence ID" value="KAF6836590.1"/>
    <property type="molecule type" value="Genomic_DNA"/>
</dbReference>
<keyword evidence="1" id="KW-0732">Signal</keyword>
<dbReference type="Proteomes" id="UP000654918">
    <property type="component" value="Unassembled WGS sequence"/>
</dbReference>
<evidence type="ECO:0000256" key="1">
    <source>
        <dbReference type="SAM" id="SignalP"/>
    </source>
</evidence>
<organism evidence="2 3">
    <name type="scientific">Colletotrichum plurivorum</name>
    <dbReference type="NCBI Taxonomy" id="2175906"/>
    <lineage>
        <taxon>Eukaryota</taxon>
        <taxon>Fungi</taxon>
        <taxon>Dikarya</taxon>
        <taxon>Ascomycota</taxon>
        <taxon>Pezizomycotina</taxon>
        <taxon>Sordariomycetes</taxon>
        <taxon>Hypocreomycetidae</taxon>
        <taxon>Glomerellales</taxon>
        <taxon>Glomerellaceae</taxon>
        <taxon>Colletotrichum</taxon>
        <taxon>Colletotrichum orchidearum species complex</taxon>
    </lineage>
</organism>
<name>A0A8H6KS97_9PEZI</name>
<proteinExistence type="predicted"/>
<evidence type="ECO:0000313" key="2">
    <source>
        <dbReference type="EMBL" id="KAF6836590.1"/>
    </source>
</evidence>
<evidence type="ECO:0000313" key="3">
    <source>
        <dbReference type="Proteomes" id="UP000654918"/>
    </source>
</evidence>
<feature type="chain" id="PRO_5034078469" evidence="1">
    <location>
        <begin position="22"/>
        <end position="118"/>
    </location>
</feature>
<accession>A0A8H6KS97</accession>
<feature type="signal peptide" evidence="1">
    <location>
        <begin position="1"/>
        <end position="21"/>
    </location>
</feature>
<sequence length="118" mass="13305">MNFLHAAIFLLVAWCSPPALGYCFRGGIKGNYAADKRIVNLDVVCGYLAGEYRNGEFKQMCMTDDEGKRWDFKLMFDRKDAGENEVRTIDVKECVGGMEAQAKCKRGGTKAFLNWGYL</sequence>
<dbReference type="AlphaFoldDB" id="A0A8H6KS97"/>
<reference evidence="2" key="1">
    <citation type="journal article" date="2020" name="Phytopathology">
        <title>Genome Sequence Resources of Colletotrichum truncatum, C. plurivorum, C. musicola, and C. sojae: Four Species Pathogenic to Soybean (Glycine max).</title>
        <authorList>
            <person name="Rogerio F."/>
            <person name="Boufleur T.R."/>
            <person name="Ciampi-Guillardi M."/>
            <person name="Sukno S.A."/>
            <person name="Thon M.R."/>
            <person name="Massola Junior N.S."/>
            <person name="Baroncelli R."/>
        </authorList>
    </citation>
    <scope>NUCLEOTIDE SEQUENCE</scope>
    <source>
        <strain evidence="2">LFN00145</strain>
    </source>
</reference>
<gene>
    <name evidence="2" type="ORF">CPLU01_03625</name>
</gene>
<protein>
    <submittedName>
        <fullName evidence="2">Uncharacterized protein</fullName>
    </submittedName>
</protein>
<comment type="caution">
    <text evidence="2">The sequence shown here is derived from an EMBL/GenBank/DDBJ whole genome shotgun (WGS) entry which is preliminary data.</text>
</comment>